<dbReference type="InterPro" id="IPR003669">
    <property type="entry name" value="Thymidylate_synthase_ThyX"/>
</dbReference>
<dbReference type="AlphaFoldDB" id="A0A9D1DC46"/>
<dbReference type="Gene3D" id="3.30.1360.170">
    <property type="match status" value="1"/>
</dbReference>
<feature type="binding site" description="in other chain" evidence="1">
    <location>
        <position position="165"/>
    </location>
    <ligand>
        <name>dUMP</name>
        <dbReference type="ChEBI" id="CHEBI:246422"/>
        <note>ligand shared between dimeric partners</note>
    </ligand>
</feature>
<organism evidence="2 3">
    <name type="scientific">Candidatus Egerieicola pullicola</name>
    <dbReference type="NCBI Taxonomy" id="2840775"/>
    <lineage>
        <taxon>Bacteria</taxon>
        <taxon>Bacillati</taxon>
        <taxon>Bacillota</taxon>
        <taxon>Clostridia</taxon>
        <taxon>Eubacteriales</taxon>
        <taxon>Oscillospiraceae</taxon>
        <taxon>Oscillospiraceae incertae sedis</taxon>
        <taxon>Candidatus Egerieicola</taxon>
    </lineage>
</organism>
<protein>
    <recommendedName>
        <fullName evidence="1">Flavin-dependent thymidylate synthase</fullName>
        <shortName evidence="1">FDTS</shortName>
        <ecNumber evidence="1">2.1.1.148</ecNumber>
    </recommendedName>
    <alternativeName>
        <fullName evidence="1">FAD-dependent thymidylate synthase</fullName>
    </alternativeName>
    <alternativeName>
        <fullName evidence="1">Thymidylate synthase ThyX</fullName>
        <shortName evidence="1">TS</shortName>
        <shortName evidence="1">TSase</shortName>
    </alternativeName>
</protein>
<dbReference type="EMBL" id="DVGY01000081">
    <property type="protein sequence ID" value="HIR40892.1"/>
    <property type="molecule type" value="Genomic_DNA"/>
</dbReference>
<comment type="caution">
    <text evidence="2">The sequence shown here is derived from an EMBL/GenBank/DDBJ whole genome shotgun (WGS) entry which is preliminary data.</text>
</comment>
<feature type="binding site" evidence="1">
    <location>
        <begin position="181"/>
        <end position="183"/>
    </location>
    <ligand>
        <name>FAD</name>
        <dbReference type="ChEBI" id="CHEBI:57692"/>
        <note>ligand shared between neighboring subunits</note>
    </ligand>
</feature>
<reference evidence="2" key="2">
    <citation type="journal article" date="2021" name="PeerJ">
        <title>Extensive microbial diversity within the chicken gut microbiome revealed by metagenomics and culture.</title>
        <authorList>
            <person name="Gilroy R."/>
            <person name="Ravi A."/>
            <person name="Getino M."/>
            <person name="Pursley I."/>
            <person name="Horton D.L."/>
            <person name="Alikhan N.F."/>
            <person name="Baker D."/>
            <person name="Gharbi K."/>
            <person name="Hall N."/>
            <person name="Watson M."/>
            <person name="Adriaenssens E.M."/>
            <person name="Foster-Nyarko E."/>
            <person name="Jarju S."/>
            <person name="Secka A."/>
            <person name="Antonio M."/>
            <person name="Oren A."/>
            <person name="Chaudhuri R.R."/>
            <person name="La Ragione R."/>
            <person name="Hildebrand F."/>
            <person name="Pallen M.J."/>
        </authorList>
    </citation>
    <scope>NUCLEOTIDE SEQUENCE</scope>
    <source>
        <strain evidence="2">CHK184-25365</strain>
    </source>
</reference>
<comment type="function">
    <text evidence="1">Catalyzes the reductive methylation of 2'-deoxyuridine-5'-monophosphate (dUMP) to 2'-deoxythymidine-5'-monophosphate (dTMP) while utilizing 5,10-methylenetetrahydrofolate (mTHF) as the methyl donor, and NADPH and FADH(2) as the reductant.</text>
</comment>
<dbReference type="Proteomes" id="UP000886749">
    <property type="component" value="Unassembled WGS sequence"/>
</dbReference>
<dbReference type="InterPro" id="IPR036098">
    <property type="entry name" value="Thymidylate_synthase_ThyX_sf"/>
</dbReference>
<keyword evidence="1 2" id="KW-0489">Methyltransferase</keyword>
<feature type="binding site" evidence="1">
    <location>
        <begin position="79"/>
        <end position="81"/>
    </location>
    <ligand>
        <name>FAD</name>
        <dbReference type="ChEBI" id="CHEBI:57692"/>
        <note>ligand shared between neighboring subunits</note>
    </ligand>
</feature>
<dbReference type="GO" id="GO:0070402">
    <property type="term" value="F:NADPH binding"/>
    <property type="evidence" value="ECO:0007669"/>
    <property type="project" value="TreeGrafter"/>
</dbReference>
<sequence>MNVTLLAYTPQPEKTVACAAKLCYSGSSVDQLYDGLTQEKAEDFVEMLAEIGHESPIEHASFTFALEGVSRSLLAQITRHRLASFSVQSQRYVKESNFSFVTPPEIGADPEANEIFVTSMERAVADYNALADRLQARHLQSFLEDGLPEKQAKRKAEKKAIEDARFVLPNACATKMILTMNARSLMNFFKLRCCNRAQWEIKAVADEMLRQVCAVAPTLFASAGPSCYKGACSEGKMSCGKASQVRAFYTLLHHRQSAGQ</sequence>
<evidence type="ECO:0000313" key="2">
    <source>
        <dbReference type="EMBL" id="HIR40892.1"/>
    </source>
</evidence>
<accession>A0A9D1DC46</accession>
<dbReference type="GO" id="GO:0006231">
    <property type="term" value="P:dTMP biosynthetic process"/>
    <property type="evidence" value="ECO:0007669"/>
    <property type="project" value="UniProtKB-UniRule"/>
</dbReference>
<feature type="active site" description="Involved in ionization of N3 of dUMP, leading to its activation" evidence="1">
    <location>
        <position position="192"/>
    </location>
</feature>
<dbReference type="PANTHER" id="PTHR34934">
    <property type="entry name" value="FLAVIN-DEPENDENT THYMIDYLATE SYNTHASE"/>
    <property type="match status" value="1"/>
</dbReference>
<comment type="caution">
    <text evidence="1">Lacks conserved residue(s) required for the propagation of feature annotation.</text>
</comment>
<feature type="binding site" evidence="1">
    <location>
        <position position="187"/>
    </location>
    <ligand>
        <name>FAD</name>
        <dbReference type="ChEBI" id="CHEBI:57692"/>
        <note>ligand shared between neighboring subunits</note>
    </ligand>
</feature>
<proteinExistence type="inferred from homology"/>
<dbReference type="PANTHER" id="PTHR34934:SF1">
    <property type="entry name" value="FLAVIN-DEPENDENT THYMIDYLATE SYNTHASE"/>
    <property type="match status" value="1"/>
</dbReference>
<dbReference type="EC" id="2.1.1.148" evidence="1"/>
<comment type="pathway">
    <text evidence="1">Pyrimidine metabolism; dTTP biosynthesis.</text>
</comment>
<dbReference type="GO" id="GO:0004799">
    <property type="term" value="F:thymidylate synthase activity"/>
    <property type="evidence" value="ECO:0007669"/>
    <property type="project" value="TreeGrafter"/>
</dbReference>
<keyword evidence="1 2" id="KW-0808">Transferase</keyword>
<dbReference type="Pfam" id="PF02511">
    <property type="entry name" value="Thy1"/>
    <property type="match status" value="1"/>
</dbReference>
<comment type="subunit">
    <text evidence="1">Homotetramer.</text>
</comment>
<feature type="binding site" evidence="1">
    <location>
        <begin position="76"/>
        <end position="79"/>
    </location>
    <ligand>
        <name>dUMP</name>
        <dbReference type="ChEBI" id="CHEBI:246422"/>
        <note>ligand shared between dimeric partners</note>
    </ligand>
</feature>
<gene>
    <name evidence="1" type="primary">thyX</name>
    <name evidence="2" type="ORF">IAB36_03585</name>
</gene>
<comment type="cofactor">
    <cofactor evidence="1">
        <name>FAD</name>
        <dbReference type="ChEBI" id="CHEBI:57692"/>
    </cofactor>
    <text evidence="1">Binds 4 FAD per tetramer. Each FAD binding site is formed by three monomers.</text>
</comment>
<name>A0A9D1DC46_9FIRM</name>
<dbReference type="SUPFAM" id="SSF69796">
    <property type="entry name" value="Thymidylate synthase-complementing protein Thy1"/>
    <property type="match status" value="1"/>
</dbReference>
<feature type="binding site" evidence="1">
    <location>
        <position position="192"/>
    </location>
    <ligand>
        <name>dUMP</name>
        <dbReference type="ChEBI" id="CHEBI:246422"/>
        <note>ligand shared between dimeric partners</note>
    </ligand>
</feature>
<dbReference type="NCBIfam" id="TIGR02170">
    <property type="entry name" value="thyX"/>
    <property type="match status" value="1"/>
</dbReference>
<dbReference type="CDD" id="cd20175">
    <property type="entry name" value="ThyX"/>
    <property type="match status" value="1"/>
</dbReference>
<dbReference type="GO" id="GO:0050660">
    <property type="term" value="F:flavin adenine dinucleotide binding"/>
    <property type="evidence" value="ECO:0007669"/>
    <property type="project" value="UniProtKB-UniRule"/>
</dbReference>
<comment type="catalytic activity">
    <reaction evidence="1">
        <text>dUMP + (6R)-5,10-methylene-5,6,7,8-tetrahydrofolate + NADPH + H(+) = dTMP + (6S)-5,6,7,8-tetrahydrofolate + NADP(+)</text>
        <dbReference type="Rhea" id="RHEA:29043"/>
        <dbReference type="ChEBI" id="CHEBI:15378"/>
        <dbReference type="ChEBI" id="CHEBI:15636"/>
        <dbReference type="ChEBI" id="CHEBI:57453"/>
        <dbReference type="ChEBI" id="CHEBI:57783"/>
        <dbReference type="ChEBI" id="CHEBI:58349"/>
        <dbReference type="ChEBI" id="CHEBI:63528"/>
        <dbReference type="ChEBI" id="CHEBI:246422"/>
        <dbReference type="EC" id="2.1.1.148"/>
    </reaction>
</comment>
<dbReference type="HAMAP" id="MF_01408">
    <property type="entry name" value="ThyX"/>
    <property type="match status" value="1"/>
</dbReference>
<evidence type="ECO:0000256" key="1">
    <source>
        <dbReference type="HAMAP-Rule" id="MF_01408"/>
    </source>
</evidence>
<reference evidence="2" key="1">
    <citation type="submission" date="2020-10" db="EMBL/GenBank/DDBJ databases">
        <authorList>
            <person name="Gilroy R."/>
        </authorList>
    </citation>
    <scope>NUCLEOTIDE SEQUENCE</scope>
    <source>
        <strain evidence="2">CHK184-25365</strain>
    </source>
</reference>
<dbReference type="GO" id="GO:0050797">
    <property type="term" value="F:thymidylate synthase (FAD) activity"/>
    <property type="evidence" value="ECO:0007669"/>
    <property type="project" value="UniProtKB-UniRule"/>
</dbReference>
<feature type="binding site" evidence="1">
    <location>
        <position position="55"/>
    </location>
    <ligand>
        <name>FAD</name>
        <dbReference type="ChEBI" id="CHEBI:57692"/>
        <note>ligand shared between neighboring subunits</note>
    </ligand>
</feature>
<dbReference type="GO" id="GO:0032259">
    <property type="term" value="P:methylation"/>
    <property type="evidence" value="ECO:0007669"/>
    <property type="project" value="UniProtKB-KW"/>
</dbReference>
<evidence type="ECO:0000313" key="3">
    <source>
        <dbReference type="Proteomes" id="UP000886749"/>
    </source>
</evidence>
<keyword evidence="1" id="KW-0545">Nucleotide biosynthesis</keyword>
<feature type="binding site" description="in other chain" evidence="1">
    <location>
        <begin position="89"/>
        <end position="91"/>
    </location>
    <ligand>
        <name>dUMP</name>
        <dbReference type="ChEBI" id="CHEBI:246422"/>
        <note>ligand shared between dimeric partners</note>
    </ligand>
</feature>
<comment type="similarity">
    <text evidence="1">Belongs to the thymidylate synthase ThyX family.</text>
</comment>
<keyword evidence="1" id="KW-0285">Flavoprotein</keyword>
<keyword evidence="1" id="KW-0521">NADP</keyword>
<keyword evidence="1" id="KW-0274">FAD</keyword>
<dbReference type="GO" id="GO:0006235">
    <property type="term" value="P:dTTP biosynthetic process"/>
    <property type="evidence" value="ECO:0007669"/>
    <property type="project" value="UniProtKB-UniRule"/>
</dbReference>
<dbReference type="PROSITE" id="PS51331">
    <property type="entry name" value="THYX"/>
    <property type="match status" value="1"/>
</dbReference>